<organism evidence="1 2">
    <name type="scientific">Galerina marginata (strain CBS 339.88)</name>
    <dbReference type="NCBI Taxonomy" id="685588"/>
    <lineage>
        <taxon>Eukaryota</taxon>
        <taxon>Fungi</taxon>
        <taxon>Dikarya</taxon>
        <taxon>Basidiomycota</taxon>
        <taxon>Agaricomycotina</taxon>
        <taxon>Agaricomycetes</taxon>
        <taxon>Agaricomycetidae</taxon>
        <taxon>Agaricales</taxon>
        <taxon>Agaricineae</taxon>
        <taxon>Strophariaceae</taxon>
        <taxon>Galerina</taxon>
    </lineage>
</organism>
<name>A0A067SSL7_GALM3</name>
<evidence type="ECO:0000313" key="1">
    <source>
        <dbReference type="EMBL" id="KDR69773.1"/>
    </source>
</evidence>
<dbReference type="STRING" id="685588.A0A067SSL7"/>
<dbReference type="Gene3D" id="1.20.1280.50">
    <property type="match status" value="1"/>
</dbReference>
<accession>A0A067SSL7</accession>
<dbReference type="HOGENOM" id="CLU_023633_0_0_1"/>
<dbReference type="SUPFAM" id="SSF81383">
    <property type="entry name" value="F-box domain"/>
    <property type="match status" value="1"/>
</dbReference>
<gene>
    <name evidence="1" type="ORF">GALMADRAFT_160268</name>
</gene>
<proteinExistence type="predicted"/>
<reference evidence="2" key="1">
    <citation type="journal article" date="2014" name="Proc. Natl. Acad. Sci. U.S.A.">
        <title>Extensive sampling of basidiomycete genomes demonstrates inadequacy of the white-rot/brown-rot paradigm for wood decay fungi.</title>
        <authorList>
            <person name="Riley R."/>
            <person name="Salamov A.A."/>
            <person name="Brown D.W."/>
            <person name="Nagy L.G."/>
            <person name="Floudas D."/>
            <person name="Held B.W."/>
            <person name="Levasseur A."/>
            <person name="Lombard V."/>
            <person name="Morin E."/>
            <person name="Otillar R."/>
            <person name="Lindquist E.A."/>
            <person name="Sun H."/>
            <person name="LaButti K.M."/>
            <person name="Schmutz J."/>
            <person name="Jabbour D."/>
            <person name="Luo H."/>
            <person name="Baker S.E."/>
            <person name="Pisabarro A.G."/>
            <person name="Walton J.D."/>
            <person name="Blanchette R.A."/>
            <person name="Henrissat B."/>
            <person name="Martin F."/>
            <person name="Cullen D."/>
            <person name="Hibbett D.S."/>
            <person name="Grigoriev I.V."/>
        </authorList>
    </citation>
    <scope>NUCLEOTIDE SEQUENCE [LARGE SCALE GENOMIC DNA]</scope>
    <source>
        <strain evidence="2">CBS 339.88</strain>
    </source>
</reference>
<dbReference type="Proteomes" id="UP000027222">
    <property type="component" value="Unassembled WGS sequence"/>
</dbReference>
<sequence>MKKAWAMFKALARQNQPSPIVPHTHTTAVTVNSHQPTITPQMSKQEQSLMCRLPSELLQSIFTQTLSPQFEGDLLLWMSTFQLPWEVSQVCRLWRNLAIFTPILWRRLPAIDMDQVESEQSSYLEFLEEMLKRSSGMPIHLHISARLPNRFPHPAMDILTQHSNRWQKLKVEATHDILPYLDSIKNQFSSLQALILFLCFDRPYSNPDLTFDIFNIAPKLDDVYLEGQTGSFVFPFNQLLRYSQRTVSRNQAFEVMRNSSSLRTLEPLGIPADTLLPDIILPNVTSLIVEFLPYTSNEWLFDRLTLPTVESLTITQSKGSRGDLIDSVRSMILRSRSPCVLKMLYIFIWGGSSGQLANLLKCTPFLECLGTTMPSPDDILALASNPDGPLLVPLLWNCTFKVEGWVTEETTAALNLLGTSRCEPDEVNHEVNGEILVSPIPATCERPFGKFILALDHYIAKGLQPELEGWVETDMSKKLKNGKELLQAALVEPFRKRVQMTRLSDSQKESLCSALNYIENLSVKNASDLSLSGAYDAVFGITFQNGDGMDAFCEIAQRILKKWNPVLEDSLKDVRWVVRGHTLLYLAKSHRTLMVSFIT</sequence>
<dbReference type="EMBL" id="KL142400">
    <property type="protein sequence ID" value="KDR69773.1"/>
    <property type="molecule type" value="Genomic_DNA"/>
</dbReference>
<keyword evidence="2" id="KW-1185">Reference proteome</keyword>
<dbReference type="AlphaFoldDB" id="A0A067SSL7"/>
<dbReference type="InterPro" id="IPR036047">
    <property type="entry name" value="F-box-like_dom_sf"/>
</dbReference>
<protein>
    <submittedName>
        <fullName evidence="1">Uncharacterized protein</fullName>
    </submittedName>
</protein>
<evidence type="ECO:0000313" key="2">
    <source>
        <dbReference type="Proteomes" id="UP000027222"/>
    </source>
</evidence>
<dbReference type="OrthoDB" id="2269034at2759"/>